<dbReference type="AlphaFoldDB" id="A0A016QNA7"/>
<gene>
    <name evidence="1" type="ORF">DEIPH_ctg040orf0042</name>
</gene>
<organism evidence="1 2">
    <name type="scientific">Deinococcus phoenicis</name>
    <dbReference type="NCBI Taxonomy" id="1476583"/>
    <lineage>
        <taxon>Bacteria</taxon>
        <taxon>Thermotogati</taxon>
        <taxon>Deinococcota</taxon>
        <taxon>Deinococci</taxon>
        <taxon>Deinococcales</taxon>
        <taxon>Deinococcaceae</taxon>
        <taxon>Deinococcus</taxon>
    </lineage>
</organism>
<accession>A0A016QNA7</accession>
<reference evidence="1 2" key="1">
    <citation type="submission" date="2014-03" db="EMBL/GenBank/DDBJ databases">
        <title>Draft genome sequence of Deinococcus phoenicis 1P10ME.</title>
        <authorList>
            <person name="Stepanov V.G."/>
            <person name="Vaishampayan P."/>
            <person name="Venkateswaran K."/>
            <person name="Fox G.E."/>
        </authorList>
    </citation>
    <scope>NUCLEOTIDE SEQUENCE [LARGE SCALE GENOMIC DNA]</scope>
    <source>
        <strain evidence="1 2">1P10ME</strain>
    </source>
</reference>
<name>A0A016QNA7_9DEIO</name>
<dbReference type="Proteomes" id="UP000020492">
    <property type="component" value="Unassembled WGS sequence"/>
</dbReference>
<protein>
    <submittedName>
        <fullName evidence="1">Uncharacterized protein</fullName>
    </submittedName>
</protein>
<proteinExistence type="predicted"/>
<sequence>MARHGVLNLKARAGEQGHLELQQDGTAHPFALHLTWAHPGDLPRLRQAAALPADVPQETERDEVTFYGDLLMALLRMGVRRVEFGPGSLLAFVPDAQESGGIAFRGEGLVFTPR</sequence>
<dbReference type="EMBL" id="JHAC01000038">
    <property type="protein sequence ID" value="EYB67476.1"/>
    <property type="molecule type" value="Genomic_DNA"/>
</dbReference>
<keyword evidence="2" id="KW-1185">Reference proteome</keyword>
<evidence type="ECO:0000313" key="1">
    <source>
        <dbReference type="EMBL" id="EYB67476.1"/>
    </source>
</evidence>
<evidence type="ECO:0000313" key="2">
    <source>
        <dbReference type="Proteomes" id="UP000020492"/>
    </source>
</evidence>
<comment type="caution">
    <text evidence="1">The sequence shown here is derived from an EMBL/GenBank/DDBJ whole genome shotgun (WGS) entry which is preliminary data.</text>
</comment>
<dbReference type="PATRIC" id="fig|1476583.3.peg.2461"/>